<evidence type="ECO:0000256" key="6">
    <source>
        <dbReference type="ARBA" id="ARBA00023237"/>
    </source>
</evidence>
<dbReference type="InterPro" id="IPR023996">
    <property type="entry name" value="TonB-dep_OMP_SusC/RagA"/>
</dbReference>
<evidence type="ECO:0000256" key="3">
    <source>
        <dbReference type="ARBA" id="ARBA00022452"/>
    </source>
</evidence>
<comment type="caution">
    <text evidence="10">The sequence shown here is derived from an EMBL/GenBank/DDBJ whole genome shotgun (WGS) entry which is preliminary data.</text>
</comment>
<dbReference type="SUPFAM" id="SSF49464">
    <property type="entry name" value="Carboxypeptidase regulatory domain-like"/>
    <property type="match status" value="1"/>
</dbReference>
<keyword evidence="8" id="KW-0732">Signal</keyword>
<dbReference type="InterPro" id="IPR039426">
    <property type="entry name" value="TonB-dep_rcpt-like"/>
</dbReference>
<gene>
    <name evidence="10" type="ORF">DWX38_06855</name>
</gene>
<evidence type="ECO:0000256" key="5">
    <source>
        <dbReference type="ARBA" id="ARBA00023136"/>
    </source>
</evidence>
<dbReference type="Gene3D" id="2.170.130.10">
    <property type="entry name" value="TonB-dependent receptor, plug domain"/>
    <property type="match status" value="1"/>
</dbReference>
<dbReference type="InterPro" id="IPR037066">
    <property type="entry name" value="Plug_dom_sf"/>
</dbReference>
<dbReference type="Gene3D" id="2.40.170.20">
    <property type="entry name" value="TonB-dependent receptor, beta-barrel domain"/>
    <property type="match status" value="1"/>
</dbReference>
<organism evidence="10 11">
    <name type="scientific">Bacteroides clarus</name>
    <dbReference type="NCBI Taxonomy" id="626929"/>
    <lineage>
        <taxon>Bacteria</taxon>
        <taxon>Pseudomonadati</taxon>
        <taxon>Bacteroidota</taxon>
        <taxon>Bacteroidia</taxon>
        <taxon>Bacteroidales</taxon>
        <taxon>Bacteroidaceae</taxon>
        <taxon>Bacteroides</taxon>
    </lineage>
</organism>
<dbReference type="EMBL" id="QRWP01000004">
    <property type="protein sequence ID" value="RGT34075.1"/>
    <property type="molecule type" value="Genomic_DNA"/>
</dbReference>
<dbReference type="Pfam" id="PF07715">
    <property type="entry name" value="Plug"/>
    <property type="match status" value="1"/>
</dbReference>
<dbReference type="InterPro" id="IPR008969">
    <property type="entry name" value="CarboxyPept-like_regulatory"/>
</dbReference>
<keyword evidence="3 7" id="KW-1134">Transmembrane beta strand</keyword>
<evidence type="ECO:0000256" key="4">
    <source>
        <dbReference type="ARBA" id="ARBA00022692"/>
    </source>
</evidence>
<dbReference type="InterPro" id="IPR036942">
    <property type="entry name" value="Beta-barrel_TonB_sf"/>
</dbReference>
<dbReference type="Gene3D" id="2.60.40.1120">
    <property type="entry name" value="Carboxypeptidase-like, regulatory domain"/>
    <property type="match status" value="1"/>
</dbReference>
<comment type="similarity">
    <text evidence="7">Belongs to the TonB-dependent receptor family.</text>
</comment>
<comment type="subcellular location">
    <subcellularLocation>
        <location evidence="1 7">Cell outer membrane</location>
        <topology evidence="1 7">Multi-pass membrane protein</topology>
    </subcellularLocation>
</comment>
<dbReference type="InterPro" id="IPR023997">
    <property type="entry name" value="TonB-dep_OMP_SusC/RagA_CS"/>
</dbReference>
<evidence type="ECO:0000256" key="1">
    <source>
        <dbReference type="ARBA" id="ARBA00004571"/>
    </source>
</evidence>
<dbReference type="AlphaFoldDB" id="A0A412N6A7"/>
<dbReference type="GO" id="GO:0009279">
    <property type="term" value="C:cell outer membrane"/>
    <property type="evidence" value="ECO:0007669"/>
    <property type="project" value="UniProtKB-SubCell"/>
</dbReference>
<evidence type="ECO:0000259" key="9">
    <source>
        <dbReference type="Pfam" id="PF07715"/>
    </source>
</evidence>
<dbReference type="RefSeq" id="WP_118467537.1">
    <property type="nucleotide sequence ID" value="NZ_CABIZW010000003.1"/>
</dbReference>
<accession>A0A412N6A7</accession>
<dbReference type="Proteomes" id="UP000285159">
    <property type="component" value="Unassembled WGS sequence"/>
</dbReference>
<keyword evidence="10" id="KW-0675">Receptor</keyword>
<reference evidence="10 11" key="1">
    <citation type="submission" date="2018-08" db="EMBL/GenBank/DDBJ databases">
        <title>A genome reference for cultivated species of the human gut microbiota.</title>
        <authorList>
            <person name="Zou Y."/>
            <person name="Xue W."/>
            <person name="Luo G."/>
        </authorList>
    </citation>
    <scope>NUCLEOTIDE SEQUENCE [LARGE SCALE GENOMIC DNA]</scope>
    <source>
        <strain evidence="10 11">AF19-1AC</strain>
    </source>
</reference>
<name>A0A412N6A7_9BACE</name>
<evidence type="ECO:0000256" key="7">
    <source>
        <dbReference type="PROSITE-ProRule" id="PRU01360"/>
    </source>
</evidence>
<feature type="chain" id="PRO_5019387751" evidence="8">
    <location>
        <begin position="28"/>
        <end position="1055"/>
    </location>
</feature>
<dbReference type="SUPFAM" id="SSF56935">
    <property type="entry name" value="Porins"/>
    <property type="match status" value="1"/>
</dbReference>
<evidence type="ECO:0000256" key="8">
    <source>
        <dbReference type="SAM" id="SignalP"/>
    </source>
</evidence>
<keyword evidence="5 7" id="KW-0472">Membrane</keyword>
<keyword evidence="6 7" id="KW-0998">Cell outer membrane</keyword>
<dbReference type="Pfam" id="PF13715">
    <property type="entry name" value="CarbopepD_reg_2"/>
    <property type="match status" value="1"/>
</dbReference>
<keyword evidence="4 7" id="KW-0812">Transmembrane</keyword>
<dbReference type="InterPro" id="IPR012910">
    <property type="entry name" value="Plug_dom"/>
</dbReference>
<dbReference type="NCBIfam" id="TIGR04056">
    <property type="entry name" value="OMP_RagA_SusC"/>
    <property type="match status" value="1"/>
</dbReference>
<keyword evidence="2 7" id="KW-0813">Transport</keyword>
<dbReference type="PROSITE" id="PS52016">
    <property type="entry name" value="TONB_DEPENDENT_REC_3"/>
    <property type="match status" value="1"/>
</dbReference>
<proteinExistence type="inferred from homology"/>
<feature type="domain" description="TonB-dependent receptor plug" evidence="9">
    <location>
        <begin position="138"/>
        <end position="243"/>
    </location>
</feature>
<dbReference type="NCBIfam" id="TIGR04057">
    <property type="entry name" value="SusC_RagA_signa"/>
    <property type="match status" value="1"/>
</dbReference>
<evidence type="ECO:0000313" key="10">
    <source>
        <dbReference type="EMBL" id="RGT34075.1"/>
    </source>
</evidence>
<feature type="signal peptide" evidence="8">
    <location>
        <begin position="1"/>
        <end position="27"/>
    </location>
</feature>
<evidence type="ECO:0000313" key="11">
    <source>
        <dbReference type="Proteomes" id="UP000285159"/>
    </source>
</evidence>
<dbReference type="FunFam" id="2.170.130.10:FF:000003">
    <property type="entry name" value="SusC/RagA family TonB-linked outer membrane protein"/>
    <property type="match status" value="1"/>
</dbReference>
<evidence type="ECO:0000256" key="2">
    <source>
        <dbReference type="ARBA" id="ARBA00022448"/>
    </source>
</evidence>
<protein>
    <submittedName>
        <fullName evidence="10">TonB-dependent receptor</fullName>
    </submittedName>
</protein>
<sequence length="1055" mass="119015">MIKRKSHVKRVLTLSLLTGICCFPVHSEASSTTTLTKRSYSIESVLQNRRISGIVKDNLGAVIGANVSIKGTTIGAITDMNGKFSFDAPNDGVLVISFIGYTTQEMPIKGKSEFIVTLKEDAELLDEVVVVGYGTQKKVNLSGSVSAIEGEQIASKPSTDVMSALQGEMPGVTITRGSGQPGAEGAGVQIRGFSSVNDTKALVLIDGVEGDMSMLNADDIESISVLKDAASCAIYGARAAAGVILVTTKNGTEGKPKISYNGYVSFNFPGNMPERVSAWEEQDFINRSRIPRGGPEWNAEKSSWIGNPNFNYRPLSNGRWDLFDSVDWLGEGIKNHTLQHNHSVSVSGGTNKMNYMLSANYYYKNGLLKYGPDDYERYNLLAKLNANLNKYVALGVNIQYNADDMAENSFGAGEIFKLLYENRGRQPIYQPEAENYASPYNGDLQENPIDIMKNSGEKSTQYESFTGKAQLTIKDFIKNLRINLSASRRAGYYLQESYKKTLTYYNYAGDVRRTTNSPNSLYKSQYKEYHDLLEATVNYSFNLEEKHNFNILAGTSYENYRMNQIEGTANNMISNDFFSFNYYDTSNATNSILADNIETWAMMSYFGRINYNFKERYLLEANVRYDGSSRLAPSHRWKAFPSVSAAWRINEEKWFNINWVSNLKFRLSWGQLGNGAVLGLYDYIPLISYSQKDTPASYLGEKWLYQNSMASEEKTWETVETTNIGLDFGFLNNRLTGSFEYYWKFNNDMLSALQLPHQIGINVPNMNVGKLKTWGWDFNINWRDQIKDFSYQIGFNISDSQNELLKYDGASVVGTGVVKLLEGYPINTIWGYQTDGFWSSREEYLQYKADHPGYESFQDGIVSGGDVKYVAQGKPDHKIGVGNGSPEDSGDLVMLGNTTPRFLYGINLAAQWKGFDLSLIFQGVGKRDLVLSGRMFPIANDAEMPWTIHRNYWTEDNQNAYWPRLYQYKGDDFNSKPADRWIQNASYLRLKNVTLGYTIPISKKYMEKLRVYVTGQDLFEISDILEVMDPEIESNASRGMYPFFRSWTLGLNVTF</sequence>